<evidence type="ECO:0000313" key="4">
    <source>
        <dbReference type="Proteomes" id="UP001196413"/>
    </source>
</evidence>
<reference evidence="3" key="1">
    <citation type="submission" date="2021-06" db="EMBL/GenBank/DDBJ databases">
        <title>Parelaphostrongylus tenuis whole genome reference sequence.</title>
        <authorList>
            <person name="Garwood T.J."/>
            <person name="Larsen P.A."/>
            <person name="Fountain-Jones N.M."/>
            <person name="Garbe J.R."/>
            <person name="Macchietto M.G."/>
            <person name="Kania S.A."/>
            <person name="Gerhold R.W."/>
            <person name="Richards J.E."/>
            <person name="Wolf T.M."/>
        </authorList>
    </citation>
    <scope>NUCLEOTIDE SEQUENCE</scope>
    <source>
        <strain evidence="3">MNPRO001-30</strain>
        <tissue evidence="3">Meninges</tissue>
    </source>
</reference>
<keyword evidence="2" id="KW-0408">Iron</keyword>
<dbReference type="PRINTS" id="PR00457">
    <property type="entry name" value="ANPEROXIDASE"/>
</dbReference>
<dbReference type="PROSITE" id="PS50292">
    <property type="entry name" value="PEROXIDASE_3"/>
    <property type="match status" value="1"/>
</dbReference>
<keyword evidence="4" id="KW-1185">Reference proteome</keyword>
<evidence type="ECO:0000313" key="3">
    <source>
        <dbReference type="EMBL" id="KAJ1359378.1"/>
    </source>
</evidence>
<dbReference type="InterPro" id="IPR019791">
    <property type="entry name" value="Haem_peroxidase_animal"/>
</dbReference>
<feature type="binding site" description="axial binding residue" evidence="2">
    <location>
        <position position="303"/>
    </location>
    <ligand>
        <name>heme b</name>
        <dbReference type="ChEBI" id="CHEBI:60344"/>
    </ligand>
    <ligandPart>
        <name>Fe</name>
        <dbReference type="ChEBI" id="CHEBI:18248"/>
    </ligandPart>
</feature>
<dbReference type="Pfam" id="PF03098">
    <property type="entry name" value="An_peroxidase"/>
    <property type="match status" value="1"/>
</dbReference>
<dbReference type="PANTHER" id="PTHR11475:SF131">
    <property type="entry name" value="PEROXIDASE"/>
    <property type="match status" value="1"/>
</dbReference>
<comment type="caution">
    <text evidence="3">The sequence shown here is derived from an EMBL/GenBank/DDBJ whole genome shotgun (WGS) entry which is preliminary data.</text>
</comment>
<dbReference type="InterPro" id="IPR037120">
    <property type="entry name" value="Haem_peroxidase_sf_animal"/>
</dbReference>
<keyword evidence="2" id="KW-0349">Heme</keyword>
<dbReference type="SUPFAM" id="SSF48113">
    <property type="entry name" value="Heme-dependent peroxidases"/>
    <property type="match status" value="1"/>
</dbReference>
<gene>
    <name evidence="3" type="ORF">KIN20_018088</name>
</gene>
<accession>A0AAD5MMF2</accession>
<evidence type="ECO:0008006" key="5">
    <source>
        <dbReference type="Google" id="ProtNLM"/>
    </source>
</evidence>
<dbReference type="GO" id="GO:0004601">
    <property type="term" value="F:peroxidase activity"/>
    <property type="evidence" value="ECO:0007669"/>
    <property type="project" value="UniProtKB-KW"/>
</dbReference>
<dbReference type="Gene3D" id="1.10.640.10">
    <property type="entry name" value="Haem peroxidase domain superfamily, animal type"/>
    <property type="match status" value="1"/>
</dbReference>
<keyword evidence="1" id="KW-0560">Oxidoreductase</keyword>
<proteinExistence type="predicted"/>
<evidence type="ECO:0000256" key="2">
    <source>
        <dbReference type="PIRSR" id="PIRSR619791-2"/>
    </source>
</evidence>
<dbReference type="InterPro" id="IPR010255">
    <property type="entry name" value="Haem_peroxidase_sf"/>
</dbReference>
<dbReference type="PANTHER" id="PTHR11475">
    <property type="entry name" value="OXIDASE/PEROXIDASE"/>
    <property type="match status" value="1"/>
</dbReference>
<dbReference type="EMBL" id="JAHQIW010003603">
    <property type="protein sequence ID" value="KAJ1359378.1"/>
    <property type="molecule type" value="Genomic_DNA"/>
</dbReference>
<dbReference type="AlphaFoldDB" id="A0AAD5MMF2"/>
<keyword evidence="2" id="KW-0479">Metal-binding</keyword>
<organism evidence="3 4">
    <name type="scientific">Parelaphostrongylus tenuis</name>
    <name type="common">Meningeal worm</name>
    <dbReference type="NCBI Taxonomy" id="148309"/>
    <lineage>
        <taxon>Eukaryota</taxon>
        <taxon>Metazoa</taxon>
        <taxon>Ecdysozoa</taxon>
        <taxon>Nematoda</taxon>
        <taxon>Chromadorea</taxon>
        <taxon>Rhabditida</taxon>
        <taxon>Rhabditina</taxon>
        <taxon>Rhabditomorpha</taxon>
        <taxon>Strongyloidea</taxon>
        <taxon>Metastrongylidae</taxon>
        <taxon>Parelaphostrongylus</taxon>
    </lineage>
</organism>
<protein>
    <recommendedName>
        <fullName evidence="5">Peroxidase</fullName>
    </recommendedName>
</protein>
<dbReference type="GO" id="GO:0006979">
    <property type="term" value="P:response to oxidative stress"/>
    <property type="evidence" value="ECO:0007669"/>
    <property type="project" value="InterPro"/>
</dbReference>
<dbReference type="GO" id="GO:0046872">
    <property type="term" value="F:metal ion binding"/>
    <property type="evidence" value="ECO:0007669"/>
    <property type="project" value="UniProtKB-KW"/>
</dbReference>
<keyword evidence="1" id="KW-0575">Peroxidase</keyword>
<dbReference type="Proteomes" id="UP001196413">
    <property type="component" value="Unassembled WGS sequence"/>
</dbReference>
<sequence length="329" mass="37336">MEKRREEHQKVLLGPTPSKASQSAVFSHASLLAPKKESLEIARTAGVLREATRVLLHGNGLDESERLPVGLDIASLQKLLPDVEVERIVENFTPFLGRIRAGATIFISLNMETRLNHYGVSLSQLMMTLNQLTAFLDASSVYGSTECEANQLRLFRQGKLNYTDLSYTKENLPQGNQERDCRSVLSSSQRRCFVAGDERNNEQPGLTVIHTILLREHNRIAAQLQRINDFWTDEQLYQEARRINIAKLQHVVFKEWLPIVLGCEAMAKYDLMPKKSGYYHGYDEHCDPAISQEMSTAAFRFGHTLIRAKFPRMNDAFQNMSDPVDLKVG</sequence>
<evidence type="ECO:0000256" key="1">
    <source>
        <dbReference type="ARBA" id="ARBA00022559"/>
    </source>
</evidence>
<dbReference type="GO" id="GO:0020037">
    <property type="term" value="F:heme binding"/>
    <property type="evidence" value="ECO:0007669"/>
    <property type="project" value="InterPro"/>
</dbReference>
<name>A0AAD5MMF2_PARTN</name>